<sequence length="99" mass="11319">MLSVIFCSTYRLLPLYMPKSNFSHESIMFQLKRDTSKSRSEDGISVHAPRNNTEENSAALCSPIQSHSLHFVCKVLTRSCLSQHDSFNQPLEDRDLMVD</sequence>
<evidence type="ECO:0000313" key="1">
    <source>
        <dbReference type="EMBL" id="GBP72293.1"/>
    </source>
</evidence>
<accession>A0A4C1YA97</accession>
<gene>
    <name evidence="1" type="ORF">EVAR_24861_1</name>
</gene>
<dbReference type="EMBL" id="BGZK01001140">
    <property type="protein sequence ID" value="GBP72293.1"/>
    <property type="molecule type" value="Genomic_DNA"/>
</dbReference>
<keyword evidence="2" id="KW-1185">Reference proteome</keyword>
<proteinExistence type="predicted"/>
<evidence type="ECO:0000313" key="2">
    <source>
        <dbReference type="Proteomes" id="UP000299102"/>
    </source>
</evidence>
<reference evidence="1 2" key="1">
    <citation type="journal article" date="2019" name="Commun. Biol.">
        <title>The bagworm genome reveals a unique fibroin gene that provides high tensile strength.</title>
        <authorList>
            <person name="Kono N."/>
            <person name="Nakamura H."/>
            <person name="Ohtoshi R."/>
            <person name="Tomita M."/>
            <person name="Numata K."/>
            <person name="Arakawa K."/>
        </authorList>
    </citation>
    <scope>NUCLEOTIDE SEQUENCE [LARGE SCALE GENOMIC DNA]</scope>
</reference>
<name>A0A4C1YA97_EUMVA</name>
<organism evidence="1 2">
    <name type="scientific">Eumeta variegata</name>
    <name type="common">Bagworm moth</name>
    <name type="synonym">Eumeta japonica</name>
    <dbReference type="NCBI Taxonomy" id="151549"/>
    <lineage>
        <taxon>Eukaryota</taxon>
        <taxon>Metazoa</taxon>
        <taxon>Ecdysozoa</taxon>
        <taxon>Arthropoda</taxon>
        <taxon>Hexapoda</taxon>
        <taxon>Insecta</taxon>
        <taxon>Pterygota</taxon>
        <taxon>Neoptera</taxon>
        <taxon>Endopterygota</taxon>
        <taxon>Lepidoptera</taxon>
        <taxon>Glossata</taxon>
        <taxon>Ditrysia</taxon>
        <taxon>Tineoidea</taxon>
        <taxon>Psychidae</taxon>
        <taxon>Oiketicinae</taxon>
        <taxon>Eumeta</taxon>
    </lineage>
</organism>
<dbReference type="AlphaFoldDB" id="A0A4C1YA97"/>
<comment type="caution">
    <text evidence="1">The sequence shown here is derived from an EMBL/GenBank/DDBJ whole genome shotgun (WGS) entry which is preliminary data.</text>
</comment>
<protein>
    <submittedName>
        <fullName evidence="1">Uncharacterized protein</fullName>
    </submittedName>
</protein>
<dbReference type="Proteomes" id="UP000299102">
    <property type="component" value="Unassembled WGS sequence"/>
</dbReference>